<proteinExistence type="predicted"/>
<evidence type="ECO:0000256" key="15">
    <source>
        <dbReference type="SAM" id="MobiDB-lite"/>
    </source>
</evidence>
<dbReference type="GeneID" id="136822849"/>
<dbReference type="PRINTS" id="PR00452">
    <property type="entry name" value="SH3DOMAIN"/>
</dbReference>
<keyword evidence="8 13" id="KW-0175">Coiled coil</keyword>
<dbReference type="AlphaFoldDB" id="A0A7M5UU80"/>
<dbReference type="Gene3D" id="1.20.1270.60">
    <property type="entry name" value="Arfaptin homology (AH) domain/BAR domain"/>
    <property type="match status" value="1"/>
</dbReference>
<dbReference type="GO" id="GO:0005768">
    <property type="term" value="C:endosome"/>
    <property type="evidence" value="ECO:0007669"/>
    <property type="project" value="TreeGrafter"/>
</dbReference>
<keyword evidence="4 12" id="KW-0728">SH3 domain</keyword>
<dbReference type="GO" id="GO:0097320">
    <property type="term" value="P:plasma membrane tubulation"/>
    <property type="evidence" value="ECO:0007669"/>
    <property type="project" value="TreeGrafter"/>
</dbReference>
<keyword evidence="6" id="KW-0963">Cytoplasm</keyword>
<feature type="compositionally biased region" description="Low complexity" evidence="15">
    <location>
        <begin position="332"/>
        <end position="343"/>
    </location>
</feature>
<dbReference type="GO" id="GO:0030100">
    <property type="term" value="P:regulation of endocytosis"/>
    <property type="evidence" value="ECO:0007669"/>
    <property type="project" value="TreeGrafter"/>
</dbReference>
<dbReference type="FunFam" id="1.20.1270.60:FF:000009">
    <property type="entry name" value="Protein kinase C and casein kinase substrate in neurons 2"/>
    <property type="match status" value="1"/>
</dbReference>
<dbReference type="GO" id="GO:0005886">
    <property type="term" value="C:plasma membrane"/>
    <property type="evidence" value="ECO:0007669"/>
    <property type="project" value="UniProtKB-SubCell"/>
</dbReference>
<dbReference type="SUPFAM" id="SSF50044">
    <property type="entry name" value="SH3-domain"/>
    <property type="match status" value="1"/>
</dbReference>
<sequence length="464" mass="53372">MSKRNSTIRAKTPSDMAAYNVSPGNFWEIGNYTRCCKRITDSNNLCDDLIKMYTERAEIEAKYSKKLTDWHERWSKHLEASPAVYATMKTAHLGTLKEAHDRAIIHMDCWTKIHNQVVETIKREKESKYHKAFVGIKEYKELDEEFGKAQKPWATAFGKVQRAKKNYHSACKSRDSAKLNLDQNKDVAPPEKIKKLEEAIEKQEKSVSTMQGKYEEKLSRIEPINKSYEDEMKKVYSKFSKAEEERKDFLQRIMVEFHKAVNVSEDPRLKECFENQINAAYAGKSSYDVTWYSENYGADMARNWPKFEELGDLPDLPAPVRAVEPPENQRFSSNSSIPRSGSSQFQQQTNTLYEPASQQSVVPVQSQQVASYQPNNEPEESNPFMNGDDDDDVDGDEWDNPPPLPAEGVPVRALYDYDKVEDDELSFKANDILTKLSEEDEQGWCRGRLDGVEGLYPANYVELM</sequence>
<feature type="compositionally biased region" description="Low complexity" evidence="15">
    <location>
        <begin position="355"/>
        <end position="371"/>
    </location>
</feature>
<evidence type="ECO:0000313" key="18">
    <source>
        <dbReference type="EnsemblMetazoa" id="CLYHEMP005908.1"/>
    </source>
</evidence>
<protein>
    <submittedName>
        <fullName evidence="18">Uncharacterized protein</fullName>
    </submittedName>
</protein>
<feature type="domain" description="F-BAR" evidence="17">
    <location>
        <begin position="19"/>
        <end position="288"/>
    </location>
</feature>
<comment type="function">
    <text evidence="10">Plays a role in endocytosis and regulates internalization of plasma membrane proteins. Overexpression impairs internalization of SLC2A1/GLUT1 and TRPV4 and increases the levels of SLC2A1/GLUT1 and TRPV4 at the cell membrane. Inhibits the TRPV4 calcium channel activity.</text>
</comment>
<dbReference type="CDD" id="cd11843">
    <property type="entry name" value="SH3_PACSIN"/>
    <property type="match status" value="1"/>
</dbReference>
<keyword evidence="5" id="KW-1003">Cell membrane</keyword>
<dbReference type="InterPro" id="IPR036028">
    <property type="entry name" value="SH3-like_dom_sf"/>
</dbReference>
<keyword evidence="7" id="KW-0597">Phosphoprotein</keyword>
<evidence type="ECO:0000256" key="1">
    <source>
        <dbReference type="ARBA" id="ARBA00004184"/>
    </source>
</evidence>
<name>A0A7M5UU80_9CNID</name>
<comment type="subcellular location">
    <subcellularLocation>
        <location evidence="2">Cell membrane</location>
    </subcellularLocation>
    <subcellularLocation>
        <location evidence="3">Cytoplasm</location>
    </subcellularLocation>
    <subcellularLocation>
        <location evidence="1">Endomembrane system</location>
        <topology evidence="1">Peripheral membrane protein</topology>
    </subcellularLocation>
</comment>
<organism evidence="18 19">
    <name type="scientific">Clytia hemisphaerica</name>
    <dbReference type="NCBI Taxonomy" id="252671"/>
    <lineage>
        <taxon>Eukaryota</taxon>
        <taxon>Metazoa</taxon>
        <taxon>Cnidaria</taxon>
        <taxon>Hydrozoa</taxon>
        <taxon>Hydroidolina</taxon>
        <taxon>Leptothecata</taxon>
        <taxon>Obeliida</taxon>
        <taxon>Clytiidae</taxon>
        <taxon>Clytia</taxon>
    </lineage>
</organism>
<evidence type="ECO:0000256" key="13">
    <source>
        <dbReference type="PROSITE-ProRule" id="PRU01077"/>
    </source>
</evidence>
<dbReference type="Proteomes" id="UP000594262">
    <property type="component" value="Unplaced"/>
</dbReference>
<dbReference type="InterPro" id="IPR001452">
    <property type="entry name" value="SH3_domain"/>
</dbReference>
<dbReference type="EnsemblMetazoa" id="CLYHEMT005908.1">
    <property type="protein sequence ID" value="CLYHEMP005908.1"/>
    <property type="gene ID" value="CLYHEMG005908"/>
</dbReference>
<dbReference type="FunFam" id="2.30.30.40:FF:000014">
    <property type="entry name" value="Kinase C and casein kinase substrate in neurons protein"/>
    <property type="match status" value="1"/>
</dbReference>
<dbReference type="Pfam" id="PF00611">
    <property type="entry name" value="FCH"/>
    <property type="match status" value="1"/>
</dbReference>
<dbReference type="SMART" id="SM00055">
    <property type="entry name" value="FCH"/>
    <property type="match status" value="1"/>
</dbReference>
<dbReference type="SMART" id="SM00326">
    <property type="entry name" value="SH3"/>
    <property type="match status" value="1"/>
</dbReference>
<evidence type="ECO:0000256" key="3">
    <source>
        <dbReference type="ARBA" id="ARBA00004496"/>
    </source>
</evidence>
<feature type="region of interest" description="Disordered" evidence="15">
    <location>
        <begin position="317"/>
        <end position="409"/>
    </location>
</feature>
<feature type="coiled-coil region" evidence="14">
    <location>
        <begin position="193"/>
        <end position="245"/>
    </location>
</feature>
<evidence type="ECO:0000256" key="10">
    <source>
        <dbReference type="ARBA" id="ARBA00055545"/>
    </source>
</evidence>
<reference evidence="18" key="1">
    <citation type="submission" date="2021-01" db="UniProtKB">
        <authorList>
            <consortium name="EnsemblMetazoa"/>
        </authorList>
    </citation>
    <scope>IDENTIFICATION</scope>
</reference>
<evidence type="ECO:0000256" key="9">
    <source>
        <dbReference type="ARBA" id="ARBA00023136"/>
    </source>
</evidence>
<dbReference type="PANTHER" id="PTHR23065:SF11">
    <property type="entry name" value="SYNDAPIN, ISOFORM C"/>
    <property type="match status" value="1"/>
</dbReference>
<dbReference type="Gene3D" id="2.30.30.40">
    <property type="entry name" value="SH3 Domains"/>
    <property type="match status" value="1"/>
</dbReference>
<evidence type="ECO:0000256" key="5">
    <source>
        <dbReference type="ARBA" id="ARBA00022475"/>
    </source>
</evidence>
<dbReference type="InterPro" id="IPR001060">
    <property type="entry name" value="FCH_dom"/>
</dbReference>
<evidence type="ECO:0000256" key="12">
    <source>
        <dbReference type="PROSITE-ProRule" id="PRU00192"/>
    </source>
</evidence>
<keyword evidence="19" id="KW-1185">Reference proteome</keyword>
<evidence type="ECO:0000256" key="2">
    <source>
        <dbReference type="ARBA" id="ARBA00004236"/>
    </source>
</evidence>
<evidence type="ECO:0000259" key="16">
    <source>
        <dbReference type="PROSITE" id="PS50002"/>
    </source>
</evidence>
<dbReference type="OrthoDB" id="6020302at2759"/>
<dbReference type="Pfam" id="PF14604">
    <property type="entry name" value="SH3_9"/>
    <property type="match status" value="1"/>
</dbReference>
<feature type="domain" description="SH3" evidence="16">
    <location>
        <begin position="406"/>
        <end position="464"/>
    </location>
</feature>
<comment type="subunit">
    <text evidence="11">Homodimer. May form heterooligomers with other PACSINs. Interacts (via SH3 domain) with DNM1, SYNJ1 and WASL. Interacts with TRPV4.</text>
</comment>
<evidence type="ECO:0000256" key="8">
    <source>
        <dbReference type="ARBA" id="ARBA00023054"/>
    </source>
</evidence>
<evidence type="ECO:0000259" key="17">
    <source>
        <dbReference type="PROSITE" id="PS51741"/>
    </source>
</evidence>
<evidence type="ECO:0000256" key="4">
    <source>
        <dbReference type="ARBA" id="ARBA00022443"/>
    </source>
</evidence>
<dbReference type="PROSITE" id="PS50002">
    <property type="entry name" value="SH3"/>
    <property type="match status" value="1"/>
</dbReference>
<dbReference type="InterPro" id="IPR027267">
    <property type="entry name" value="AH/BAR_dom_sf"/>
</dbReference>
<dbReference type="RefSeq" id="XP_066935262.1">
    <property type="nucleotide sequence ID" value="XM_067079161.1"/>
</dbReference>
<dbReference type="InterPro" id="IPR031160">
    <property type="entry name" value="F_BAR_dom"/>
</dbReference>
<accession>A0A7M5UU80</accession>
<evidence type="ECO:0000256" key="6">
    <source>
        <dbReference type="ARBA" id="ARBA00022490"/>
    </source>
</evidence>
<dbReference type="PANTHER" id="PTHR23065">
    <property type="entry name" value="PROLINE-SERINE-THREONINE PHOSPHATASE INTERACTING PROTEIN 1"/>
    <property type="match status" value="1"/>
</dbReference>
<feature type="compositionally biased region" description="Acidic residues" evidence="15">
    <location>
        <begin position="387"/>
        <end position="399"/>
    </location>
</feature>
<keyword evidence="9" id="KW-0472">Membrane</keyword>
<evidence type="ECO:0000256" key="11">
    <source>
        <dbReference type="ARBA" id="ARBA00064966"/>
    </source>
</evidence>
<evidence type="ECO:0000256" key="14">
    <source>
        <dbReference type="SAM" id="Coils"/>
    </source>
</evidence>
<evidence type="ECO:0000256" key="7">
    <source>
        <dbReference type="ARBA" id="ARBA00022553"/>
    </source>
</evidence>
<dbReference type="GO" id="GO:0007010">
    <property type="term" value="P:cytoskeleton organization"/>
    <property type="evidence" value="ECO:0007669"/>
    <property type="project" value="TreeGrafter"/>
</dbReference>
<dbReference type="SUPFAM" id="SSF103657">
    <property type="entry name" value="BAR/IMD domain-like"/>
    <property type="match status" value="1"/>
</dbReference>
<dbReference type="GO" id="GO:0005543">
    <property type="term" value="F:phospholipid binding"/>
    <property type="evidence" value="ECO:0007669"/>
    <property type="project" value="TreeGrafter"/>
</dbReference>
<dbReference type="PROSITE" id="PS51741">
    <property type="entry name" value="F_BAR"/>
    <property type="match status" value="1"/>
</dbReference>
<evidence type="ECO:0000313" key="19">
    <source>
        <dbReference type="Proteomes" id="UP000594262"/>
    </source>
</evidence>